<dbReference type="GO" id="GO:0000287">
    <property type="term" value="F:magnesium ion binding"/>
    <property type="evidence" value="ECO:0007669"/>
    <property type="project" value="UniProtKB-UniRule"/>
</dbReference>
<evidence type="ECO:0000256" key="5">
    <source>
        <dbReference type="ARBA" id="ARBA00023235"/>
    </source>
</evidence>
<dbReference type="NCBIfam" id="TIGR01696">
    <property type="entry name" value="deoB"/>
    <property type="match status" value="1"/>
</dbReference>
<dbReference type="GO" id="GO:0008973">
    <property type="term" value="F:phosphopentomutase activity"/>
    <property type="evidence" value="ECO:0007669"/>
    <property type="project" value="UniProtKB-UniRule"/>
</dbReference>
<dbReference type="NCBIfam" id="NF003766">
    <property type="entry name" value="PRK05362.1"/>
    <property type="match status" value="1"/>
</dbReference>
<comment type="similarity">
    <text evidence="1 6">Belongs to the phosphopentomutase family.</text>
</comment>
<name>A0A9X4H693_9FIRM</name>
<feature type="binding site" evidence="6">
    <location>
        <position position="284"/>
    </location>
    <ligand>
        <name>Mn(2+)</name>
        <dbReference type="ChEBI" id="CHEBI:29035"/>
        <label>2</label>
    </ligand>
</feature>
<comment type="cofactor">
    <cofactor evidence="6">
        <name>Mn(2+)</name>
        <dbReference type="ChEBI" id="CHEBI:29035"/>
    </cofactor>
    <text evidence="6">Binds 2 manganese ions.</text>
</comment>
<dbReference type="Gene3D" id="3.40.720.10">
    <property type="entry name" value="Alkaline Phosphatase, subunit A"/>
    <property type="match status" value="1"/>
</dbReference>
<feature type="binding site" evidence="6">
    <location>
        <position position="325"/>
    </location>
    <ligand>
        <name>Mn(2+)</name>
        <dbReference type="ChEBI" id="CHEBI:29035"/>
        <label>1</label>
    </ligand>
</feature>
<dbReference type="HAMAP" id="MF_00740">
    <property type="entry name" value="Phosphopentomut"/>
    <property type="match status" value="1"/>
</dbReference>
<dbReference type="RefSeq" id="WP_277444459.1">
    <property type="nucleotide sequence ID" value="NZ_JAKOAV010000022.1"/>
</dbReference>
<evidence type="ECO:0000256" key="3">
    <source>
        <dbReference type="ARBA" id="ARBA00022723"/>
    </source>
</evidence>
<dbReference type="GO" id="GO:0005829">
    <property type="term" value="C:cytosol"/>
    <property type="evidence" value="ECO:0007669"/>
    <property type="project" value="TreeGrafter"/>
</dbReference>
<comment type="subcellular location">
    <subcellularLocation>
        <location evidence="6">Cytoplasm</location>
    </subcellularLocation>
</comment>
<dbReference type="FunFam" id="3.30.70.1250:FF:000001">
    <property type="entry name" value="Phosphopentomutase"/>
    <property type="match status" value="1"/>
</dbReference>
<dbReference type="GO" id="GO:0006018">
    <property type="term" value="P:2-deoxyribose 1-phosphate catabolic process"/>
    <property type="evidence" value="ECO:0007669"/>
    <property type="project" value="UniProtKB-UniRule"/>
</dbReference>
<keyword evidence="3 6" id="KW-0479">Metal-binding</keyword>
<accession>A0A9X4H693</accession>
<organism evidence="9 10">
    <name type="scientific">Pelotomaculum isophthalicicum JI</name>
    <dbReference type="NCBI Taxonomy" id="947010"/>
    <lineage>
        <taxon>Bacteria</taxon>
        <taxon>Bacillati</taxon>
        <taxon>Bacillota</taxon>
        <taxon>Clostridia</taxon>
        <taxon>Eubacteriales</taxon>
        <taxon>Desulfotomaculaceae</taxon>
        <taxon>Pelotomaculum</taxon>
    </lineage>
</organism>
<dbReference type="InterPro" id="IPR010045">
    <property type="entry name" value="DeoB"/>
</dbReference>
<feature type="domain" description="Metalloenzyme" evidence="8">
    <location>
        <begin position="4"/>
        <end position="377"/>
    </location>
</feature>
<feature type="binding site" evidence="6">
    <location>
        <position position="289"/>
    </location>
    <ligand>
        <name>Mn(2+)</name>
        <dbReference type="ChEBI" id="CHEBI:29035"/>
        <label>2</label>
    </ligand>
</feature>
<dbReference type="CDD" id="cd16009">
    <property type="entry name" value="PPM"/>
    <property type="match status" value="1"/>
</dbReference>
<dbReference type="GO" id="GO:0009117">
    <property type="term" value="P:nucleotide metabolic process"/>
    <property type="evidence" value="ECO:0007669"/>
    <property type="project" value="UniProtKB-UniRule"/>
</dbReference>
<comment type="catalytic activity">
    <reaction evidence="6">
        <text>2-deoxy-alpha-D-ribose 1-phosphate = 2-deoxy-D-ribose 5-phosphate</text>
        <dbReference type="Rhea" id="RHEA:27658"/>
        <dbReference type="ChEBI" id="CHEBI:57259"/>
        <dbReference type="ChEBI" id="CHEBI:62877"/>
        <dbReference type="EC" id="5.4.2.7"/>
    </reaction>
</comment>
<dbReference type="InterPro" id="IPR024052">
    <property type="entry name" value="Phosphopentomutase_DeoB_cap_sf"/>
</dbReference>
<dbReference type="EC" id="5.4.2.7" evidence="6 7"/>
<sequence length="389" mass="42134">MQVKRVLLLIMDSVGVGELPDAVEYGDAGSNTLGNTAKAVGGLNLPNLGRLGLGNIINIEGTPPVQIPAGSYGRMAERSAGKDTTTGHWEMAGIILERPFPVYPDGFPTELIKLYEEKIGRRVLGNKAASGTEIIKELGEKHMETGCPIVYTSADSVFQVAAHEEVIPIEELYSMCRTAREMLVGEHAVGRVIARPFIGEPGSFRRTARRHDYSLKPPGKTVLNLLVENNIQVTAVGKINDIFAGEGISRAVSTTGNVEGIDRTLDLLRSTEEGLIFTNLVDFDMLYGHRNDPRGYAAALAELDRKMPELLGAMREEDVAIITADHGCDPTTPSTDHSREYVPLLVYGKAIKAGVNLGVRETFADVAATVAEIFGLETTVGKSFWTEVR</sequence>
<evidence type="ECO:0000256" key="6">
    <source>
        <dbReference type="HAMAP-Rule" id="MF_00740"/>
    </source>
</evidence>
<comment type="catalytic activity">
    <reaction evidence="6">
        <text>alpha-D-ribose 1-phosphate = D-ribose 5-phosphate</text>
        <dbReference type="Rhea" id="RHEA:18793"/>
        <dbReference type="ChEBI" id="CHEBI:57720"/>
        <dbReference type="ChEBI" id="CHEBI:78346"/>
        <dbReference type="EC" id="5.4.2.7"/>
    </reaction>
</comment>
<dbReference type="InterPro" id="IPR006124">
    <property type="entry name" value="Metalloenzyme"/>
</dbReference>
<evidence type="ECO:0000313" key="10">
    <source>
        <dbReference type="Proteomes" id="UP001154312"/>
    </source>
</evidence>
<dbReference type="SUPFAM" id="SSF53649">
    <property type="entry name" value="Alkaline phosphatase-like"/>
    <property type="match status" value="1"/>
</dbReference>
<dbReference type="Gene3D" id="3.30.70.1250">
    <property type="entry name" value="Phosphopentomutase"/>
    <property type="match status" value="1"/>
</dbReference>
<gene>
    <name evidence="6" type="primary">deoB</name>
    <name evidence="9" type="ORF">L7E55_11860</name>
</gene>
<keyword evidence="5 6" id="KW-0413">Isomerase</keyword>
<feature type="binding site" evidence="6">
    <location>
        <position position="326"/>
    </location>
    <ligand>
        <name>Mn(2+)</name>
        <dbReference type="ChEBI" id="CHEBI:29035"/>
        <label>1</label>
    </ligand>
</feature>
<evidence type="ECO:0000256" key="4">
    <source>
        <dbReference type="ARBA" id="ARBA00023211"/>
    </source>
</evidence>
<comment type="pathway">
    <text evidence="6">Carbohydrate degradation; 2-deoxy-D-ribose 1-phosphate degradation; D-glyceraldehyde 3-phosphate and acetaldehyde from 2-deoxy-alpha-D-ribose 1-phosphate: step 1/2.</text>
</comment>
<comment type="caution">
    <text evidence="9">The sequence shown here is derived from an EMBL/GenBank/DDBJ whole genome shotgun (WGS) entry which is preliminary data.</text>
</comment>
<dbReference type="PIRSF" id="PIRSF001491">
    <property type="entry name" value="Ppentomutase"/>
    <property type="match status" value="1"/>
</dbReference>
<keyword evidence="4 6" id="KW-0464">Manganese</keyword>
<dbReference type="PANTHER" id="PTHR21110">
    <property type="entry name" value="PHOSPHOPENTOMUTASE"/>
    <property type="match status" value="1"/>
</dbReference>
<dbReference type="AlphaFoldDB" id="A0A9X4H693"/>
<protein>
    <recommendedName>
        <fullName evidence="6 7">Phosphopentomutase</fullName>
        <ecNumber evidence="6 7">5.4.2.7</ecNumber>
    </recommendedName>
    <alternativeName>
        <fullName evidence="6">Phosphodeoxyribomutase</fullName>
    </alternativeName>
</protein>
<dbReference type="SUPFAM" id="SSF143856">
    <property type="entry name" value="DeoB insert domain-like"/>
    <property type="match status" value="1"/>
</dbReference>
<evidence type="ECO:0000256" key="1">
    <source>
        <dbReference type="ARBA" id="ARBA00010373"/>
    </source>
</evidence>
<dbReference type="GO" id="GO:0043094">
    <property type="term" value="P:metabolic compound salvage"/>
    <property type="evidence" value="ECO:0007669"/>
    <property type="project" value="UniProtKB-UniRule"/>
</dbReference>
<dbReference type="Proteomes" id="UP001154312">
    <property type="component" value="Unassembled WGS sequence"/>
</dbReference>
<dbReference type="Pfam" id="PF01676">
    <property type="entry name" value="Metalloenzyme"/>
    <property type="match status" value="1"/>
</dbReference>
<evidence type="ECO:0000256" key="7">
    <source>
        <dbReference type="NCBIfam" id="TIGR01696"/>
    </source>
</evidence>
<dbReference type="GO" id="GO:0030145">
    <property type="term" value="F:manganese ion binding"/>
    <property type="evidence" value="ECO:0007669"/>
    <property type="project" value="UniProtKB-UniRule"/>
</dbReference>
<dbReference type="EMBL" id="JAKOAV010000022">
    <property type="protein sequence ID" value="MDF9409047.1"/>
    <property type="molecule type" value="Genomic_DNA"/>
</dbReference>
<feature type="binding site" evidence="6">
    <location>
        <position position="337"/>
    </location>
    <ligand>
        <name>Mn(2+)</name>
        <dbReference type="ChEBI" id="CHEBI:29035"/>
        <label>2</label>
    </ligand>
</feature>
<proteinExistence type="inferred from homology"/>
<dbReference type="InterPro" id="IPR017850">
    <property type="entry name" value="Alkaline_phosphatase_core_sf"/>
</dbReference>
<dbReference type="PANTHER" id="PTHR21110:SF0">
    <property type="entry name" value="PHOSPHOPENTOMUTASE"/>
    <property type="match status" value="1"/>
</dbReference>
<reference evidence="9" key="1">
    <citation type="submission" date="2022-02" db="EMBL/GenBank/DDBJ databases">
        <authorList>
            <person name="Leng L."/>
        </authorList>
    </citation>
    <scope>NUCLEOTIDE SEQUENCE</scope>
    <source>
        <strain evidence="9">JI</strain>
    </source>
</reference>
<feature type="binding site" evidence="6">
    <location>
        <position position="12"/>
    </location>
    <ligand>
        <name>Mn(2+)</name>
        <dbReference type="ChEBI" id="CHEBI:29035"/>
        <label>1</label>
    </ligand>
</feature>
<evidence type="ECO:0000256" key="2">
    <source>
        <dbReference type="ARBA" id="ARBA00022490"/>
    </source>
</evidence>
<comment type="function">
    <text evidence="6">Isomerase that catalyzes the conversion of deoxy-ribose 1-phosphate (dRib-1-P) and ribose 1-phosphate (Rib-1-P) to deoxy-ribose 5-phosphate (dRib-5-P) and ribose 5-phosphate (Rib-5-P), respectively.</text>
</comment>
<evidence type="ECO:0000259" key="8">
    <source>
        <dbReference type="Pfam" id="PF01676"/>
    </source>
</evidence>
<keyword evidence="2 6" id="KW-0963">Cytoplasm</keyword>
<keyword evidence="10" id="KW-1185">Reference proteome</keyword>
<evidence type="ECO:0000313" key="9">
    <source>
        <dbReference type="EMBL" id="MDF9409047.1"/>
    </source>
</evidence>